<dbReference type="Pfam" id="PF04071">
    <property type="entry name" value="zf-like"/>
    <property type="match status" value="1"/>
</dbReference>
<dbReference type="STRING" id="456320.Mvol_1221"/>
<dbReference type="InParanoid" id="D7DUR8"/>
<gene>
    <name evidence="2" type="ordered locus">Mvol_1221</name>
</gene>
<dbReference type="eggNOG" id="arCOG05056">
    <property type="taxonomic scope" value="Archaea"/>
</dbReference>
<dbReference type="EMBL" id="CP002057">
    <property type="protein sequence ID" value="ADI36878.1"/>
    <property type="molecule type" value="Genomic_DNA"/>
</dbReference>
<name>D7DUR8_METV3</name>
<dbReference type="AlphaFoldDB" id="D7DUR8"/>
<dbReference type="HOGENOM" id="CLU_1998728_0_0_2"/>
<reference evidence="2 3" key="1">
    <citation type="submission" date="2010-05" db="EMBL/GenBank/DDBJ databases">
        <title>Complete sequence of Methanococcus voltae A3.</title>
        <authorList>
            <consortium name="US DOE Joint Genome Institute"/>
            <person name="Lucas S."/>
            <person name="Copeland A."/>
            <person name="Lapidus A."/>
            <person name="Cheng J.-F."/>
            <person name="Bruce D."/>
            <person name="Goodwin L."/>
            <person name="Pitluck S."/>
            <person name="Lowry S."/>
            <person name="Clum A."/>
            <person name="Land M."/>
            <person name="Hauser L."/>
            <person name="Kyrpides N."/>
            <person name="Mikhailova N."/>
            <person name="Whitman W.B."/>
            <person name="Woyke T."/>
        </authorList>
    </citation>
    <scope>NUCLEOTIDE SEQUENCE [LARGE SCALE GENOMIC DNA]</scope>
    <source>
        <strain evidence="3">ATCC BAA-1334 / A3</strain>
    </source>
</reference>
<protein>
    <submittedName>
        <fullName evidence="2">Cysteine-rich small domain protein</fullName>
    </submittedName>
</protein>
<dbReference type="KEGG" id="mvo:Mvol_1221"/>
<evidence type="ECO:0000313" key="2">
    <source>
        <dbReference type="EMBL" id="ADI36878.1"/>
    </source>
</evidence>
<dbReference type="InterPro" id="IPR007212">
    <property type="entry name" value="Zf-like"/>
</dbReference>
<sequence>MCDIMIDLAKQHLKKVLETSGANTNCEYYPCHYEGQSCLWCYCPFYPCNDEELGDCITRKDGSKIWSCMNCKWIHKPEIASEVLKQILQITQMDTIEEAVKKLDEDPSILEDIKNNVAEKLGKNNE</sequence>
<accession>D7DUR8</accession>
<proteinExistence type="predicted"/>
<evidence type="ECO:0000259" key="1">
    <source>
        <dbReference type="Pfam" id="PF04071"/>
    </source>
</evidence>
<keyword evidence="3" id="KW-1185">Reference proteome</keyword>
<feature type="domain" description="Cysteine-rich small" evidence="1">
    <location>
        <begin position="20"/>
        <end position="93"/>
    </location>
</feature>
<dbReference type="Proteomes" id="UP000007722">
    <property type="component" value="Chromosome"/>
</dbReference>
<organism evidence="2 3">
    <name type="scientific">Methanococcus voltae (strain ATCC BAA-1334 / A3)</name>
    <dbReference type="NCBI Taxonomy" id="456320"/>
    <lineage>
        <taxon>Archaea</taxon>
        <taxon>Methanobacteriati</taxon>
        <taxon>Methanobacteriota</taxon>
        <taxon>Methanomada group</taxon>
        <taxon>Methanococci</taxon>
        <taxon>Methanococcales</taxon>
        <taxon>Methanococcaceae</taxon>
        <taxon>Methanococcus</taxon>
    </lineage>
</organism>
<evidence type="ECO:0000313" key="3">
    <source>
        <dbReference type="Proteomes" id="UP000007722"/>
    </source>
</evidence>